<dbReference type="PROSITE" id="PS50235">
    <property type="entry name" value="USP_3"/>
    <property type="match status" value="1"/>
</dbReference>
<dbReference type="InterPro" id="IPR001394">
    <property type="entry name" value="Peptidase_C19_UCH"/>
</dbReference>
<feature type="domain" description="USP" evidence="4">
    <location>
        <begin position="1"/>
        <end position="74"/>
    </location>
</feature>
<protein>
    <recommendedName>
        <fullName evidence="2">ubiquitinyl hydrolase 1</fullName>
        <ecNumber evidence="2">3.4.19.12</ecNumber>
    </recommendedName>
</protein>
<proteinExistence type="predicted"/>
<accession>A0AAD7T250</accession>
<comment type="caution">
    <text evidence="5">The sequence shown here is derived from an EMBL/GenBank/DDBJ whole genome shotgun (WGS) entry which is preliminary data.</text>
</comment>
<dbReference type="Proteomes" id="UP001221898">
    <property type="component" value="Unassembled WGS sequence"/>
</dbReference>
<evidence type="ECO:0000256" key="2">
    <source>
        <dbReference type="ARBA" id="ARBA00012759"/>
    </source>
</evidence>
<evidence type="ECO:0000313" key="6">
    <source>
        <dbReference type="Proteomes" id="UP001221898"/>
    </source>
</evidence>
<dbReference type="GO" id="GO:0016579">
    <property type="term" value="P:protein deubiquitination"/>
    <property type="evidence" value="ECO:0007669"/>
    <property type="project" value="InterPro"/>
</dbReference>
<evidence type="ECO:0000259" key="4">
    <source>
        <dbReference type="PROSITE" id="PS50235"/>
    </source>
</evidence>
<gene>
    <name evidence="5" type="ORF">AAFF_G00142630</name>
</gene>
<dbReference type="AlphaFoldDB" id="A0AAD7T250"/>
<comment type="catalytic activity">
    <reaction evidence="1">
        <text>Thiol-dependent hydrolysis of ester, thioester, amide, peptide and isopeptide bonds formed by the C-terminal Gly of ubiquitin (a 76-residue protein attached to proteins as an intracellular targeting signal).</text>
        <dbReference type="EC" id="3.4.19.12"/>
    </reaction>
</comment>
<reference evidence="5" key="1">
    <citation type="journal article" date="2023" name="Science">
        <title>Genome structures resolve the early diversification of teleost fishes.</title>
        <authorList>
            <person name="Parey E."/>
            <person name="Louis A."/>
            <person name="Montfort J."/>
            <person name="Bouchez O."/>
            <person name="Roques C."/>
            <person name="Iampietro C."/>
            <person name="Lluch J."/>
            <person name="Castinel A."/>
            <person name="Donnadieu C."/>
            <person name="Desvignes T."/>
            <person name="Floi Bucao C."/>
            <person name="Jouanno E."/>
            <person name="Wen M."/>
            <person name="Mejri S."/>
            <person name="Dirks R."/>
            <person name="Jansen H."/>
            <person name="Henkel C."/>
            <person name="Chen W.J."/>
            <person name="Zahm M."/>
            <person name="Cabau C."/>
            <person name="Klopp C."/>
            <person name="Thompson A.W."/>
            <person name="Robinson-Rechavi M."/>
            <person name="Braasch I."/>
            <person name="Lecointre G."/>
            <person name="Bobe J."/>
            <person name="Postlethwait J.H."/>
            <person name="Berthelot C."/>
            <person name="Roest Crollius H."/>
            <person name="Guiguen Y."/>
        </authorList>
    </citation>
    <scope>NUCLEOTIDE SEQUENCE</scope>
    <source>
        <strain evidence="5">NC1722</strain>
    </source>
</reference>
<organism evidence="5 6">
    <name type="scientific">Aldrovandia affinis</name>
    <dbReference type="NCBI Taxonomy" id="143900"/>
    <lineage>
        <taxon>Eukaryota</taxon>
        <taxon>Metazoa</taxon>
        <taxon>Chordata</taxon>
        <taxon>Craniata</taxon>
        <taxon>Vertebrata</taxon>
        <taxon>Euteleostomi</taxon>
        <taxon>Actinopterygii</taxon>
        <taxon>Neopterygii</taxon>
        <taxon>Teleostei</taxon>
        <taxon>Notacanthiformes</taxon>
        <taxon>Halosauridae</taxon>
        <taxon>Aldrovandia</taxon>
    </lineage>
</organism>
<dbReference type="PANTHER" id="PTHR21646:SF6">
    <property type="entry name" value="UBIQUITIN CARBOXYL-TERMINAL HYDROLASE 21"/>
    <property type="match status" value="1"/>
</dbReference>
<dbReference type="InterPro" id="IPR050185">
    <property type="entry name" value="Ub_carboxyl-term_hydrolase"/>
</dbReference>
<keyword evidence="6" id="KW-1185">Reference proteome</keyword>
<dbReference type="Pfam" id="PF00443">
    <property type="entry name" value="UCH"/>
    <property type="match status" value="1"/>
</dbReference>
<dbReference type="SUPFAM" id="SSF54001">
    <property type="entry name" value="Cysteine proteinases"/>
    <property type="match status" value="1"/>
</dbReference>
<dbReference type="InterPro" id="IPR028889">
    <property type="entry name" value="USP"/>
</dbReference>
<evidence type="ECO:0000313" key="5">
    <source>
        <dbReference type="EMBL" id="KAJ8411996.1"/>
    </source>
</evidence>
<keyword evidence="3" id="KW-0378">Hydrolase</keyword>
<dbReference type="PANTHER" id="PTHR21646">
    <property type="entry name" value="UBIQUITIN CARBOXYL-TERMINAL HYDROLASE"/>
    <property type="match status" value="1"/>
</dbReference>
<dbReference type="PROSITE" id="PS00973">
    <property type="entry name" value="USP_2"/>
    <property type="match status" value="1"/>
</dbReference>
<dbReference type="EMBL" id="JAINUG010000020">
    <property type="protein sequence ID" value="KAJ8411996.1"/>
    <property type="molecule type" value="Genomic_DNA"/>
</dbReference>
<sequence length="79" mass="8852">MWEPSCPSLGDSAGPVLYNLYAVCNHSGTVNMGHYTAYCLEESGWYCYNDSRVTPISESHLQSNQAYVLFYQRDGGSCR</sequence>
<dbReference type="Gene3D" id="3.90.70.10">
    <property type="entry name" value="Cysteine proteinases"/>
    <property type="match status" value="1"/>
</dbReference>
<dbReference type="GO" id="GO:0004843">
    <property type="term" value="F:cysteine-type deubiquitinase activity"/>
    <property type="evidence" value="ECO:0007669"/>
    <property type="project" value="UniProtKB-EC"/>
</dbReference>
<name>A0AAD7T250_9TELE</name>
<evidence type="ECO:0000256" key="1">
    <source>
        <dbReference type="ARBA" id="ARBA00000707"/>
    </source>
</evidence>
<dbReference type="EC" id="3.4.19.12" evidence="2"/>
<evidence type="ECO:0000256" key="3">
    <source>
        <dbReference type="ARBA" id="ARBA00022801"/>
    </source>
</evidence>
<dbReference type="InterPro" id="IPR018200">
    <property type="entry name" value="USP_CS"/>
</dbReference>
<dbReference type="InterPro" id="IPR038765">
    <property type="entry name" value="Papain-like_cys_pep_sf"/>
</dbReference>